<protein>
    <recommendedName>
        <fullName evidence="4">Lipoprotein</fullName>
    </recommendedName>
</protein>
<sequence length="141" mass="15216">MRLNRTPARHLMASVSLLATLGLAGCSEKEAVVPAETCDTAATVRLCPAKTGICLTEHTTLELADGTRLRPNGATWEAYEPMQFEGQVITIGYIRGATITKDGGPGDAHATITCLQDVRQWCGTPDLNNRKRGTLFQKPSF</sequence>
<accession>A0A4Z0PPU4</accession>
<keyword evidence="1" id="KW-0732">Signal</keyword>
<dbReference type="EMBL" id="SRLD01000003">
    <property type="protein sequence ID" value="TGE19727.1"/>
    <property type="molecule type" value="Genomic_DNA"/>
</dbReference>
<reference evidence="2 3" key="1">
    <citation type="submission" date="2019-04" db="EMBL/GenBank/DDBJ databases">
        <authorList>
            <person name="Feng G."/>
            <person name="Zhang J."/>
            <person name="Zhu H."/>
        </authorList>
    </citation>
    <scope>NUCLEOTIDE SEQUENCE [LARGE SCALE GENOMIC DNA]</scope>
    <source>
        <strain evidence="2 3">JCM 17223</strain>
    </source>
</reference>
<dbReference type="PROSITE" id="PS51257">
    <property type="entry name" value="PROKAR_LIPOPROTEIN"/>
    <property type="match status" value="1"/>
</dbReference>
<evidence type="ECO:0000313" key="3">
    <source>
        <dbReference type="Proteomes" id="UP000297739"/>
    </source>
</evidence>
<feature type="signal peptide" evidence="1">
    <location>
        <begin position="1"/>
        <end position="24"/>
    </location>
</feature>
<dbReference type="AlphaFoldDB" id="A0A4Z0PPU4"/>
<keyword evidence="3" id="KW-1185">Reference proteome</keyword>
<evidence type="ECO:0008006" key="4">
    <source>
        <dbReference type="Google" id="ProtNLM"/>
    </source>
</evidence>
<name>A0A4Z0PPU4_9BACT</name>
<evidence type="ECO:0000313" key="2">
    <source>
        <dbReference type="EMBL" id="TGE19727.1"/>
    </source>
</evidence>
<gene>
    <name evidence="2" type="ORF">E5J99_02910</name>
</gene>
<dbReference type="OrthoDB" id="1123393at2"/>
<organism evidence="2 3">
    <name type="scientific">Hymenobacter elongatus</name>
    <dbReference type="NCBI Taxonomy" id="877208"/>
    <lineage>
        <taxon>Bacteria</taxon>
        <taxon>Pseudomonadati</taxon>
        <taxon>Bacteroidota</taxon>
        <taxon>Cytophagia</taxon>
        <taxon>Cytophagales</taxon>
        <taxon>Hymenobacteraceae</taxon>
        <taxon>Hymenobacter</taxon>
    </lineage>
</organism>
<feature type="chain" id="PRO_5021209682" description="Lipoprotein" evidence="1">
    <location>
        <begin position="25"/>
        <end position="141"/>
    </location>
</feature>
<dbReference type="RefSeq" id="WP_135496215.1">
    <property type="nucleotide sequence ID" value="NZ_SRLD01000003.1"/>
</dbReference>
<dbReference type="Proteomes" id="UP000297739">
    <property type="component" value="Unassembled WGS sequence"/>
</dbReference>
<proteinExistence type="predicted"/>
<evidence type="ECO:0000256" key="1">
    <source>
        <dbReference type="SAM" id="SignalP"/>
    </source>
</evidence>
<comment type="caution">
    <text evidence="2">The sequence shown here is derived from an EMBL/GenBank/DDBJ whole genome shotgun (WGS) entry which is preliminary data.</text>
</comment>